<dbReference type="RefSeq" id="WP_379929780.1">
    <property type="nucleotide sequence ID" value="NZ_JBHUMM010000032.1"/>
</dbReference>
<dbReference type="Pfam" id="PF00884">
    <property type="entry name" value="Sulfatase"/>
    <property type="match status" value="1"/>
</dbReference>
<organism evidence="3 4">
    <name type="scientific">Marinicrinis sediminis</name>
    <dbReference type="NCBI Taxonomy" id="1652465"/>
    <lineage>
        <taxon>Bacteria</taxon>
        <taxon>Bacillati</taxon>
        <taxon>Bacillota</taxon>
        <taxon>Bacilli</taxon>
        <taxon>Bacillales</taxon>
        <taxon>Paenibacillaceae</taxon>
    </lineage>
</organism>
<dbReference type="SUPFAM" id="SSF53649">
    <property type="entry name" value="Alkaline phosphatase-like"/>
    <property type="match status" value="1"/>
</dbReference>
<dbReference type="EMBL" id="JBHUMM010000032">
    <property type="protein sequence ID" value="MFD2672242.1"/>
    <property type="molecule type" value="Genomic_DNA"/>
</dbReference>
<sequence length="486" mass="55698">MRVLMLDLDSLSVDHMSCYGYHRQTTPNIDRIAKEGVKFDNYYTSDAPCAPSRAALMSGRFGIHNGVVGHGGTAADMRREGIERDFQDTLAKESLPAFLRTNGLKTVLFSPFAERHAQWTFYAGFSEIHNSGNCGMESAEEVTPNVLNWIDRNAQQDDWFMYVNYWDPHTPYRAPESFGNPFQDEPLPDWLTEDVLEKHRQKTGPHSARDINMYNNKTNPLYPRQPGELPDMDGLRQMIDGYDCGIRYMDGHIGELFAALERQGVMDDLVIIITADHGENQGQLGIYGEHGTADQGTCRIPMIFRWPGVTQPHLNQGLHYHLDLLPTLAELLDKPACASWDGQSYASALSGEKESGRDYVVVSQCAHVCQRSVRFEDWIYIRSYHDGYHLFPKEMLFNLREDPYEQHNIAEAHQQVCKDAVYRLQEWHDDMMSTMPYDTDPLWTVMKEGGPFHAKGHLKAYTEWLEQSERSEAAAELRQRYPAEFQ</sequence>
<protein>
    <submittedName>
        <fullName evidence="3">Sulfatase</fullName>
    </submittedName>
</protein>
<evidence type="ECO:0000313" key="4">
    <source>
        <dbReference type="Proteomes" id="UP001597497"/>
    </source>
</evidence>
<feature type="domain" description="Sulfatase N-terminal" evidence="2">
    <location>
        <begin position="8"/>
        <end position="333"/>
    </location>
</feature>
<dbReference type="PANTHER" id="PTHR43751:SF3">
    <property type="entry name" value="SULFATASE N-TERMINAL DOMAIN-CONTAINING PROTEIN"/>
    <property type="match status" value="1"/>
</dbReference>
<feature type="region of interest" description="Disordered" evidence="1">
    <location>
        <begin position="201"/>
        <end position="225"/>
    </location>
</feature>
<proteinExistence type="predicted"/>
<reference evidence="4" key="1">
    <citation type="journal article" date="2019" name="Int. J. Syst. Evol. Microbiol.">
        <title>The Global Catalogue of Microorganisms (GCM) 10K type strain sequencing project: providing services to taxonomists for standard genome sequencing and annotation.</title>
        <authorList>
            <consortium name="The Broad Institute Genomics Platform"/>
            <consortium name="The Broad Institute Genome Sequencing Center for Infectious Disease"/>
            <person name="Wu L."/>
            <person name="Ma J."/>
        </authorList>
    </citation>
    <scope>NUCLEOTIDE SEQUENCE [LARGE SCALE GENOMIC DNA]</scope>
    <source>
        <strain evidence="4">KCTC 33676</strain>
    </source>
</reference>
<dbReference type="InterPro" id="IPR017850">
    <property type="entry name" value="Alkaline_phosphatase_core_sf"/>
</dbReference>
<evidence type="ECO:0000313" key="3">
    <source>
        <dbReference type="EMBL" id="MFD2672242.1"/>
    </source>
</evidence>
<dbReference type="Proteomes" id="UP001597497">
    <property type="component" value="Unassembled WGS sequence"/>
</dbReference>
<dbReference type="PANTHER" id="PTHR43751">
    <property type="entry name" value="SULFATASE"/>
    <property type="match status" value="1"/>
</dbReference>
<evidence type="ECO:0000256" key="1">
    <source>
        <dbReference type="SAM" id="MobiDB-lite"/>
    </source>
</evidence>
<accession>A0ABW5RB18</accession>
<name>A0ABW5RB18_9BACL</name>
<gene>
    <name evidence="3" type="ORF">ACFSUC_11665</name>
</gene>
<dbReference type="InterPro" id="IPR000917">
    <property type="entry name" value="Sulfatase_N"/>
</dbReference>
<dbReference type="InterPro" id="IPR052701">
    <property type="entry name" value="GAG_Ulvan_Degrading_Sulfatases"/>
</dbReference>
<dbReference type="CDD" id="cd16148">
    <property type="entry name" value="sulfatase_like"/>
    <property type="match status" value="1"/>
</dbReference>
<evidence type="ECO:0000259" key="2">
    <source>
        <dbReference type="Pfam" id="PF00884"/>
    </source>
</evidence>
<dbReference type="Gene3D" id="3.40.720.10">
    <property type="entry name" value="Alkaline Phosphatase, subunit A"/>
    <property type="match status" value="1"/>
</dbReference>
<comment type="caution">
    <text evidence="3">The sequence shown here is derived from an EMBL/GenBank/DDBJ whole genome shotgun (WGS) entry which is preliminary data.</text>
</comment>
<keyword evidence="4" id="KW-1185">Reference proteome</keyword>